<dbReference type="RefSeq" id="WP_168004156.1">
    <property type="nucleotide sequence ID" value="NZ_JAATEO010000064.1"/>
</dbReference>
<protein>
    <recommendedName>
        <fullName evidence="4">Lipoprotein</fullName>
    </recommendedName>
</protein>
<keyword evidence="3" id="KW-1185">Reference proteome</keyword>
<evidence type="ECO:0000256" key="1">
    <source>
        <dbReference type="SAM" id="SignalP"/>
    </source>
</evidence>
<feature type="chain" id="PRO_5047465283" description="Lipoprotein" evidence="1">
    <location>
        <begin position="24"/>
        <end position="180"/>
    </location>
</feature>
<gene>
    <name evidence="2" type="ORF">HCJ94_28820</name>
</gene>
<dbReference type="Proteomes" id="UP000783871">
    <property type="component" value="Unassembled WGS sequence"/>
</dbReference>
<name>A0ABX0ZJ49_9ACTN</name>
<reference evidence="2 3" key="1">
    <citation type="submission" date="2020-03" db="EMBL/GenBank/DDBJ databases">
        <title>WGS of actinomycetes isolated from Thailand.</title>
        <authorList>
            <person name="Thawai C."/>
        </authorList>
    </citation>
    <scope>NUCLEOTIDE SEQUENCE [LARGE SCALE GENOMIC DNA]</scope>
    <source>
        <strain evidence="2 3">HSS6-12</strain>
    </source>
</reference>
<sequence length="180" mass="20098">MRIRVVLVLLGLVLVGACSSGKADPVPTPSPFGYPGTEEGAAALARDLRTATTPELFQSLKPTSGDYRTLYDDEFAARAEPYYERWIWTAKVPAPLEAKPDQTETSVQCFRTDDIRAWTPEVRANLAGGYEKVAPHIRPGLILCDWEYTRPGESYGMAYNGLAYVNQRWVFTPKPWRVLG</sequence>
<proteinExistence type="predicted"/>
<dbReference type="PROSITE" id="PS51257">
    <property type="entry name" value="PROKAR_LIPOPROTEIN"/>
    <property type="match status" value="1"/>
</dbReference>
<evidence type="ECO:0000313" key="2">
    <source>
        <dbReference type="EMBL" id="NJP35850.1"/>
    </source>
</evidence>
<comment type="caution">
    <text evidence="2">The sequence shown here is derived from an EMBL/GenBank/DDBJ whole genome shotgun (WGS) entry which is preliminary data.</text>
</comment>
<feature type="signal peptide" evidence="1">
    <location>
        <begin position="1"/>
        <end position="23"/>
    </location>
</feature>
<keyword evidence="1" id="KW-0732">Signal</keyword>
<evidence type="ECO:0000313" key="3">
    <source>
        <dbReference type="Proteomes" id="UP000783871"/>
    </source>
</evidence>
<organism evidence="2 3">
    <name type="scientific">Micromonospora thermarum</name>
    <dbReference type="NCBI Taxonomy" id="2720024"/>
    <lineage>
        <taxon>Bacteria</taxon>
        <taxon>Bacillati</taxon>
        <taxon>Actinomycetota</taxon>
        <taxon>Actinomycetes</taxon>
        <taxon>Micromonosporales</taxon>
        <taxon>Micromonosporaceae</taxon>
        <taxon>Micromonospora</taxon>
    </lineage>
</organism>
<accession>A0ABX0ZJ49</accession>
<evidence type="ECO:0008006" key="4">
    <source>
        <dbReference type="Google" id="ProtNLM"/>
    </source>
</evidence>
<dbReference type="EMBL" id="JAATEO010000064">
    <property type="protein sequence ID" value="NJP35850.1"/>
    <property type="molecule type" value="Genomic_DNA"/>
</dbReference>